<reference evidence="2 3" key="1">
    <citation type="journal article" date="2012" name="Science">
        <title>The Paleozoic origin of enzymatic lignin decomposition reconstructed from 31 fungal genomes.</title>
        <authorList>
            <person name="Floudas D."/>
            <person name="Binder M."/>
            <person name="Riley R."/>
            <person name="Barry K."/>
            <person name="Blanchette R.A."/>
            <person name="Henrissat B."/>
            <person name="Martinez A.T."/>
            <person name="Otillar R."/>
            <person name="Spatafora J.W."/>
            <person name="Yadav J.S."/>
            <person name="Aerts A."/>
            <person name="Benoit I."/>
            <person name="Boyd A."/>
            <person name="Carlson A."/>
            <person name="Copeland A."/>
            <person name="Coutinho P.M."/>
            <person name="de Vries R.P."/>
            <person name="Ferreira P."/>
            <person name="Findley K."/>
            <person name="Foster B."/>
            <person name="Gaskell J."/>
            <person name="Glotzer D."/>
            <person name="Gorecki P."/>
            <person name="Heitman J."/>
            <person name="Hesse C."/>
            <person name="Hori C."/>
            <person name="Igarashi K."/>
            <person name="Jurgens J.A."/>
            <person name="Kallen N."/>
            <person name="Kersten P."/>
            <person name="Kohler A."/>
            <person name="Kuees U."/>
            <person name="Kumar T.K.A."/>
            <person name="Kuo A."/>
            <person name="LaButti K."/>
            <person name="Larrondo L.F."/>
            <person name="Lindquist E."/>
            <person name="Ling A."/>
            <person name="Lombard V."/>
            <person name="Lucas S."/>
            <person name="Lundell T."/>
            <person name="Martin R."/>
            <person name="McLaughlin D.J."/>
            <person name="Morgenstern I."/>
            <person name="Morin E."/>
            <person name="Murat C."/>
            <person name="Nagy L.G."/>
            <person name="Nolan M."/>
            <person name="Ohm R.A."/>
            <person name="Patyshakuliyeva A."/>
            <person name="Rokas A."/>
            <person name="Ruiz-Duenas F.J."/>
            <person name="Sabat G."/>
            <person name="Salamov A."/>
            <person name="Samejima M."/>
            <person name="Schmutz J."/>
            <person name="Slot J.C."/>
            <person name="St John F."/>
            <person name="Stenlid J."/>
            <person name="Sun H."/>
            <person name="Sun S."/>
            <person name="Syed K."/>
            <person name="Tsang A."/>
            <person name="Wiebenga A."/>
            <person name="Young D."/>
            <person name="Pisabarro A."/>
            <person name="Eastwood D.C."/>
            <person name="Martin F."/>
            <person name="Cullen D."/>
            <person name="Grigoriev I.V."/>
            <person name="Hibbett D.S."/>
        </authorList>
    </citation>
    <scope>NUCLEOTIDE SEQUENCE [LARGE SCALE GENOMIC DNA]</scope>
    <source>
        <strain evidence="2 3">MD-104</strain>
    </source>
</reference>
<proteinExistence type="predicted"/>
<gene>
    <name evidence="2" type="ORF">WOLCODRAFT_158757</name>
</gene>
<feature type="compositionally biased region" description="Basic and acidic residues" evidence="1">
    <location>
        <begin position="127"/>
        <end position="141"/>
    </location>
</feature>
<evidence type="ECO:0000313" key="3">
    <source>
        <dbReference type="Proteomes" id="UP000218811"/>
    </source>
</evidence>
<keyword evidence="3" id="KW-1185">Reference proteome</keyword>
<evidence type="ECO:0000256" key="1">
    <source>
        <dbReference type="SAM" id="MobiDB-lite"/>
    </source>
</evidence>
<name>A0A2H3JAC3_WOLCO</name>
<accession>A0A2H3JAC3</accession>
<protein>
    <submittedName>
        <fullName evidence="2">Uncharacterized protein</fullName>
    </submittedName>
</protein>
<sequence length="418" mass="46425">MEEIRYDAAQQAAAIKAEKEAERARKAAERGAKAEQWRLAAQLRNIQAEEKRRAREEQRAAKCAERKCKKEECEAQHVPKAVQNELERASRTHGGTDPVSLNSNHYPKFEPQKVSHADFNAYLAELFKSDPEDNDSSGKNEPDDDDKGGNAEGGNHEDGNNESGGDDKSRDDDKHGDAGKSSNDKGEDDKGEDKGEDDNQEVTGDGDGVAEKAEGRFIRVCFWGPEDGTKGKAIVVRVVEGNVILRHMPSVFEYFGLMLTSPIEVWSSPSGSWITDYRVTLDIPVFCDTVLLIKSHGLQRCPGIEIEQLALHLPPVLLRITKEILDAGTEQKVYEGRAVQTNRSGAIIVANTAEASSSAKKWRIHANRRIDYDSPIDISSDDEELHCPKKKIKLVTSRRTTLMEALLLRVKLRRMGGP</sequence>
<dbReference type="AlphaFoldDB" id="A0A2H3JAC3"/>
<feature type="compositionally biased region" description="Basic and acidic residues" evidence="1">
    <location>
        <begin position="65"/>
        <end position="77"/>
    </location>
</feature>
<dbReference type="EMBL" id="KB467965">
    <property type="protein sequence ID" value="PCH39212.1"/>
    <property type="molecule type" value="Genomic_DNA"/>
</dbReference>
<dbReference type="Proteomes" id="UP000218811">
    <property type="component" value="Unassembled WGS sequence"/>
</dbReference>
<organism evidence="2 3">
    <name type="scientific">Wolfiporia cocos (strain MD-104)</name>
    <name type="common">Brown rot fungus</name>
    <dbReference type="NCBI Taxonomy" id="742152"/>
    <lineage>
        <taxon>Eukaryota</taxon>
        <taxon>Fungi</taxon>
        <taxon>Dikarya</taxon>
        <taxon>Basidiomycota</taxon>
        <taxon>Agaricomycotina</taxon>
        <taxon>Agaricomycetes</taxon>
        <taxon>Polyporales</taxon>
        <taxon>Phaeolaceae</taxon>
        <taxon>Wolfiporia</taxon>
    </lineage>
</organism>
<feature type="region of interest" description="Disordered" evidence="1">
    <location>
        <begin position="65"/>
        <end position="209"/>
    </location>
</feature>
<feature type="compositionally biased region" description="Basic and acidic residues" evidence="1">
    <location>
        <begin position="154"/>
        <end position="193"/>
    </location>
</feature>
<feature type="compositionally biased region" description="Basic and acidic residues" evidence="1">
    <location>
        <begin position="107"/>
        <end position="116"/>
    </location>
</feature>
<evidence type="ECO:0000313" key="2">
    <source>
        <dbReference type="EMBL" id="PCH39212.1"/>
    </source>
</evidence>